<reference evidence="5 6" key="1">
    <citation type="submission" date="2020-06" db="EMBL/GenBank/DDBJ databases">
        <title>Transcriptomic and genomic resources for Thalictrum thalictroides and T. hernandezii: Facilitating candidate gene discovery in an emerging model plant lineage.</title>
        <authorList>
            <person name="Arias T."/>
            <person name="Riano-Pachon D.M."/>
            <person name="Di Stilio V.S."/>
        </authorList>
    </citation>
    <scope>NUCLEOTIDE SEQUENCE [LARGE SCALE GENOMIC DNA]</scope>
    <source>
        <strain evidence="6">cv. WT478/WT964</strain>
        <tissue evidence="5">Leaves</tissue>
    </source>
</reference>
<dbReference type="InterPro" id="IPR039852">
    <property type="entry name" value="CAND1/CAND2"/>
</dbReference>
<dbReference type="InterPro" id="IPR013932">
    <property type="entry name" value="TATA-bd_TIP120"/>
</dbReference>
<sequence>MLEYNAPCLDSLIILGTIVFVQKELIMTVDLALFKHIVDDGLALKKAAFKCVDTLLDICLDQVNPSSFIVPFLRSGLDDHYDVKMPCHLILSKLAVKCSAAVLTGFLLQQESPFTTETTIAPTTNRHLATRD</sequence>
<comment type="caution">
    <text evidence="5">The sequence shown here is derived from an EMBL/GenBank/DDBJ whole genome shotgun (WGS) entry which is preliminary data.</text>
</comment>
<dbReference type="Pfam" id="PF08623">
    <property type="entry name" value="TIP120"/>
    <property type="match status" value="1"/>
</dbReference>
<keyword evidence="3" id="KW-0833">Ubl conjugation pathway</keyword>
<organism evidence="5 6">
    <name type="scientific">Thalictrum thalictroides</name>
    <name type="common">Rue-anemone</name>
    <name type="synonym">Anemone thalictroides</name>
    <dbReference type="NCBI Taxonomy" id="46969"/>
    <lineage>
        <taxon>Eukaryota</taxon>
        <taxon>Viridiplantae</taxon>
        <taxon>Streptophyta</taxon>
        <taxon>Embryophyta</taxon>
        <taxon>Tracheophyta</taxon>
        <taxon>Spermatophyta</taxon>
        <taxon>Magnoliopsida</taxon>
        <taxon>Ranunculales</taxon>
        <taxon>Ranunculaceae</taxon>
        <taxon>Thalictroideae</taxon>
        <taxon>Thalictrum</taxon>
    </lineage>
</organism>
<evidence type="ECO:0000256" key="2">
    <source>
        <dbReference type="ARBA" id="ARBA00022737"/>
    </source>
</evidence>
<feature type="domain" description="TATA-binding protein interacting (TIP20)" evidence="4">
    <location>
        <begin position="20"/>
        <end position="104"/>
    </location>
</feature>
<dbReference type="SUPFAM" id="SSF48371">
    <property type="entry name" value="ARM repeat"/>
    <property type="match status" value="1"/>
</dbReference>
<dbReference type="InterPro" id="IPR016024">
    <property type="entry name" value="ARM-type_fold"/>
</dbReference>
<protein>
    <submittedName>
        <fullName evidence="5">Cullin-associated nedd8-dissociated protein</fullName>
    </submittedName>
</protein>
<dbReference type="EMBL" id="JABWDY010042032">
    <property type="protein sequence ID" value="KAF5176953.1"/>
    <property type="molecule type" value="Genomic_DNA"/>
</dbReference>
<evidence type="ECO:0000256" key="1">
    <source>
        <dbReference type="ARBA" id="ARBA00007657"/>
    </source>
</evidence>
<evidence type="ECO:0000259" key="4">
    <source>
        <dbReference type="Pfam" id="PF08623"/>
    </source>
</evidence>
<name>A0A7J6UWG5_THATH</name>
<dbReference type="GO" id="GO:0010265">
    <property type="term" value="P:SCF complex assembly"/>
    <property type="evidence" value="ECO:0007669"/>
    <property type="project" value="InterPro"/>
</dbReference>
<dbReference type="OrthoDB" id="6260732at2759"/>
<dbReference type="AlphaFoldDB" id="A0A7J6UWG5"/>
<evidence type="ECO:0000313" key="6">
    <source>
        <dbReference type="Proteomes" id="UP000554482"/>
    </source>
</evidence>
<dbReference type="Proteomes" id="UP000554482">
    <property type="component" value="Unassembled WGS sequence"/>
</dbReference>
<dbReference type="PANTHER" id="PTHR12696">
    <property type="entry name" value="TIP120"/>
    <property type="match status" value="1"/>
</dbReference>
<evidence type="ECO:0000256" key="3">
    <source>
        <dbReference type="ARBA" id="ARBA00022786"/>
    </source>
</evidence>
<dbReference type="Gene3D" id="1.25.10.10">
    <property type="entry name" value="Leucine-rich Repeat Variant"/>
    <property type="match status" value="1"/>
</dbReference>
<keyword evidence="2" id="KW-0677">Repeat</keyword>
<accession>A0A7J6UWG5</accession>
<comment type="similarity">
    <text evidence="1">Belongs to the CAND family.</text>
</comment>
<proteinExistence type="inferred from homology"/>
<gene>
    <name evidence="5" type="ORF">FRX31_033460</name>
</gene>
<evidence type="ECO:0000313" key="5">
    <source>
        <dbReference type="EMBL" id="KAF5176953.1"/>
    </source>
</evidence>
<keyword evidence="6" id="KW-1185">Reference proteome</keyword>
<dbReference type="InterPro" id="IPR011989">
    <property type="entry name" value="ARM-like"/>
</dbReference>